<keyword evidence="3" id="KW-1185">Reference proteome</keyword>
<dbReference type="Proteomes" id="UP000034883">
    <property type="component" value="Chromosome"/>
</dbReference>
<accession>A0A0F6W6B5</accession>
<organism evidence="2 3">
    <name type="scientific">Sandaracinus amylolyticus</name>
    <dbReference type="NCBI Taxonomy" id="927083"/>
    <lineage>
        <taxon>Bacteria</taxon>
        <taxon>Pseudomonadati</taxon>
        <taxon>Myxococcota</taxon>
        <taxon>Polyangia</taxon>
        <taxon>Polyangiales</taxon>
        <taxon>Sandaracinaceae</taxon>
        <taxon>Sandaracinus</taxon>
    </lineage>
</organism>
<protein>
    <submittedName>
        <fullName evidence="2">Uncharacterized protein</fullName>
    </submittedName>
</protein>
<evidence type="ECO:0000313" key="3">
    <source>
        <dbReference type="Proteomes" id="UP000034883"/>
    </source>
</evidence>
<dbReference type="KEGG" id="samy:DB32_005570"/>
<evidence type="ECO:0000313" key="2">
    <source>
        <dbReference type="EMBL" id="AKF08421.1"/>
    </source>
</evidence>
<dbReference type="RefSeq" id="WP_053235567.1">
    <property type="nucleotide sequence ID" value="NZ_CP011125.1"/>
</dbReference>
<dbReference type="EMBL" id="CP011125">
    <property type="protein sequence ID" value="AKF08421.1"/>
    <property type="molecule type" value="Genomic_DNA"/>
</dbReference>
<sequence>MTTTSLDRADHPPSPPKLRPRLHLPRAQWLGLLLFTLPPALALGGLFDAHEEHVTRRVGPLEVHAEIPQRVRQNRYAMVQIDLVNRGDRATRAEVAISPEYVREAIAVEMTPAPRRAWASDVGPIEPGERARVVLELQADGAGPHAGVLRVRDESGEETRIELSTFVFP</sequence>
<feature type="region of interest" description="Disordered" evidence="1">
    <location>
        <begin position="1"/>
        <end position="20"/>
    </location>
</feature>
<dbReference type="AlphaFoldDB" id="A0A0F6W6B5"/>
<gene>
    <name evidence="2" type="ORF">DB32_005570</name>
</gene>
<reference evidence="2 3" key="1">
    <citation type="submission" date="2015-03" db="EMBL/GenBank/DDBJ databases">
        <title>Genome assembly of Sandaracinus amylolyticus DSM 53668.</title>
        <authorList>
            <person name="Sharma G."/>
            <person name="Subramanian S."/>
        </authorList>
    </citation>
    <scope>NUCLEOTIDE SEQUENCE [LARGE SCALE GENOMIC DNA]</scope>
    <source>
        <strain evidence="2 3">DSM 53668</strain>
    </source>
</reference>
<name>A0A0F6W6B5_9BACT</name>
<evidence type="ECO:0000256" key="1">
    <source>
        <dbReference type="SAM" id="MobiDB-lite"/>
    </source>
</evidence>
<proteinExistence type="predicted"/>